<dbReference type="RefSeq" id="WP_142658917.1">
    <property type="nucleotide sequence ID" value="NZ_CABFVA020000001.1"/>
</dbReference>
<feature type="domain" description="Stress-response A/B barrel" evidence="1">
    <location>
        <begin position="2"/>
        <end position="94"/>
    </location>
</feature>
<dbReference type="EMBL" id="CABFVA020000001">
    <property type="protein sequence ID" value="VVM04334.1"/>
    <property type="molecule type" value="Genomic_DNA"/>
</dbReference>
<protein>
    <recommendedName>
        <fullName evidence="1">Stress-response A/B barrel domain-containing protein</fullName>
    </recommendedName>
</protein>
<dbReference type="PROSITE" id="PS51502">
    <property type="entry name" value="S_R_A_B_BARREL"/>
    <property type="match status" value="1"/>
</dbReference>
<dbReference type="SUPFAM" id="SSF54909">
    <property type="entry name" value="Dimeric alpha+beta barrel"/>
    <property type="match status" value="1"/>
</dbReference>
<evidence type="ECO:0000259" key="1">
    <source>
        <dbReference type="PROSITE" id="PS51502"/>
    </source>
</evidence>
<dbReference type="Pfam" id="PF07876">
    <property type="entry name" value="Dabb"/>
    <property type="match status" value="1"/>
</dbReference>
<name>A0A5E6M5Z5_9BACT</name>
<sequence>MIHHLCFLELLPSTSSSELDTLMIEIRIILLKLPDIHSLRVGRNLAPGDPFSLFLSFDIDSPEKLEFAQRNPIYYQFERQILDVHAKRVVRYNFDMDPGKEPG</sequence>
<organism evidence="2 3">
    <name type="scientific">Methylacidimicrobium tartarophylax</name>
    <dbReference type="NCBI Taxonomy" id="1041768"/>
    <lineage>
        <taxon>Bacteria</taxon>
        <taxon>Pseudomonadati</taxon>
        <taxon>Verrucomicrobiota</taxon>
        <taxon>Methylacidimicrobium</taxon>
    </lineage>
</organism>
<dbReference type="AlphaFoldDB" id="A0A5E6M5Z5"/>
<evidence type="ECO:0000313" key="3">
    <source>
        <dbReference type="Proteomes" id="UP000334923"/>
    </source>
</evidence>
<evidence type="ECO:0000313" key="2">
    <source>
        <dbReference type="EMBL" id="VVM04334.1"/>
    </source>
</evidence>
<accession>A0A5E6M5Z5</accession>
<proteinExistence type="predicted"/>
<dbReference type="InterPro" id="IPR011008">
    <property type="entry name" value="Dimeric_a/b-barrel"/>
</dbReference>
<dbReference type="Gene3D" id="3.30.70.100">
    <property type="match status" value="1"/>
</dbReference>
<dbReference type="OrthoDB" id="195903at2"/>
<dbReference type="Proteomes" id="UP000334923">
    <property type="component" value="Unassembled WGS sequence"/>
</dbReference>
<dbReference type="InterPro" id="IPR013097">
    <property type="entry name" value="Dabb"/>
</dbReference>
<keyword evidence="3" id="KW-1185">Reference proteome</keyword>
<reference evidence="2 3" key="1">
    <citation type="submission" date="2019-09" db="EMBL/GenBank/DDBJ databases">
        <authorList>
            <person name="Cremers G."/>
        </authorList>
    </citation>
    <scope>NUCLEOTIDE SEQUENCE [LARGE SCALE GENOMIC DNA]</scope>
    <source>
        <strain evidence="2">4A</strain>
    </source>
</reference>
<gene>
    <name evidence="2" type="ORF">MAMT_00029</name>
</gene>